<proteinExistence type="predicted"/>
<feature type="transmembrane region" description="Helical" evidence="1">
    <location>
        <begin position="96"/>
        <end position="120"/>
    </location>
</feature>
<name>A0A1F8GMX9_9BACT</name>
<keyword evidence="1" id="KW-1133">Transmembrane helix</keyword>
<feature type="transmembrane region" description="Helical" evidence="1">
    <location>
        <begin position="51"/>
        <end position="76"/>
    </location>
</feature>
<evidence type="ECO:0000256" key="1">
    <source>
        <dbReference type="SAM" id="Phobius"/>
    </source>
</evidence>
<dbReference type="Proteomes" id="UP000178256">
    <property type="component" value="Unassembled WGS sequence"/>
</dbReference>
<comment type="caution">
    <text evidence="2">The sequence shown here is derived from an EMBL/GenBank/DDBJ whole genome shotgun (WGS) entry which is preliminary data.</text>
</comment>
<sequence length="132" mass="14339">MLKNIQTIAALTSLIFSGLYPFVPLHAQTWLQNLSTAPGVNLTNQDVFDIIVRVACQLTQWAMILIVIALVFYAFLFFKSRGNPQELKGAQTALKWGLIGGIVIFGVYTIIRSVAALVGAQLPGGFLPLTCS</sequence>
<keyword evidence="1" id="KW-0812">Transmembrane</keyword>
<keyword evidence="1" id="KW-0472">Membrane</keyword>
<dbReference type="AlphaFoldDB" id="A0A1F8GMX9"/>
<organism evidence="2 3">
    <name type="scientific">Candidatus Yanofskybacteria bacterium RIFCSPLOWO2_01_FULL_44_22</name>
    <dbReference type="NCBI Taxonomy" id="1802697"/>
    <lineage>
        <taxon>Bacteria</taxon>
        <taxon>Candidatus Yanofskyibacteriota</taxon>
    </lineage>
</organism>
<dbReference type="EMBL" id="MGKL01000006">
    <property type="protein sequence ID" value="OGN26340.1"/>
    <property type="molecule type" value="Genomic_DNA"/>
</dbReference>
<dbReference type="STRING" id="1802697.A2925_00405"/>
<gene>
    <name evidence="2" type="ORF">A2925_00405</name>
</gene>
<evidence type="ECO:0000313" key="2">
    <source>
        <dbReference type="EMBL" id="OGN26340.1"/>
    </source>
</evidence>
<reference evidence="2 3" key="1">
    <citation type="journal article" date="2016" name="Nat. Commun.">
        <title>Thousands of microbial genomes shed light on interconnected biogeochemical processes in an aquifer system.</title>
        <authorList>
            <person name="Anantharaman K."/>
            <person name="Brown C.T."/>
            <person name="Hug L.A."/>
            <person name="Sharon I."/>
            <person name="Castelle C.J."/>
            <person name="Probst A.J."/>
            <person name="Thomas B.C."/>
            <person name="Singh A."/>
            <person name="Wilkins M.J."/>
            <person name="Karaoz U."/>
            <person name="Brodie E.L."/>
            <person name="Williams K.H."/>
            <person name="Hubbard S.S."/>
            <person name="Banfield J.F."/>
        </authorList>
    </citation>
    <scope>NUCLEOTIDE SEQUENCE [LARGE SCALE GENOMIC DNA]</scope>
</reference>
<accession>A0A1F8GMX9</accession>
<evidence type="ECO:0000313" key="3">
    <source>
        <dbReference type="Proteomes" id="UP000178256"/>
    </source>
</evidence>
<protein>
    <submittedName>
        <fullName evidence="2">Uncharacterized protein</fullName>
    </submittedName>
</protein>